<gene>
    <name evidence="2" type="ORF">EM808_15830</name>
</gene>
<feature type="transmembrane region" description="Helical" evidence="1">
    <location>
        <begin position="6"/>
        <end position="22"/>
    </location>
</feature>
<keyword evidence="1" id="KW-1133">Transmembrane helix</keyword>
<feature type="transmembrane region" description="Helical" evidence="1">
    <location>
        <begin position="69"/>
        <end position="87"/>
    </location>
</feature>
<reference evidence="2 3" key="1">
    <citation type="submission" date="2019-01" db="EMBL/GenBank/DDBJ databases">
        <title>Bacillus sp. M5HDSG1-1, whole genome shotgun sequence.</title>
        <authorList>
            <person name="Tuo L."/>
        </authorList>
    </citation>
    <scope>NUCLEOTIDE SEQUENCE [LARGE SCALE GENOMIC DNA]</scope>
    <source>
        <strain evidence="2 3">M5HDSG1-1</strain>
    </source>
</reference>
<name>A0A3S2UVP9_9BACI</name>
<evidence type="ECO:0000313" key="2">
    <source>
        <dbReference type="EMBL" id="RVT60717.1"/>
    </source>
</evidence>
<keyword evidence="3" id="KW-1185">Reference proteome</keyword>
<comment type="caution">
    <text evidence="2">The sequence shown here is derived from an EMBL/GenBank/DDBJ whole genome shotgun (WGS) entry which is preliminary data.</text>
</comment>
<accession>A0A3S2UVP9</accession>
<sequence length="217" mass="24299">MDSLLFLLYTIIYFVSLIIIVINIKKSPVLSLLFLLPVVIGLLYDNAVITLGRFLGESNLNEQLNLLRFLLHAIFTPFLTFYAWAVVKKTNISLTRSLVFRIAPYVITAILIIIELYNEVISLQIAPKWEYGVLTYSSVGSSGPPLMVIIVAIILLIASIIVLVKQKWVWFFIGSLVMIIMNAVKIPVNSGALTNLSEVILIASLLATSLFQARKHY</sequence>
<keyword evidence="1" id="KW-0472">Membrane</keyword>
<feature type="transmembrane region" description="Helical" evidence="1">
    <location>
        <begin position="99"/>
        <end position="126"/>
    </location>
</feature>
<feature type="transmembrane region" description="Helical" evidence="1">
    <location>
        <begin position="146"/>
        <end position="164"/>
    </location>
</feature>
<dbReference type="AlphaFoldDB" id="A0A3S2UVP9"/>
<protein>
    <submittedName>
        <fullName evidence="2">Uncharacterized protein</fullName>
    </submittedName>
</protein>
<keyword evidence="1" id="KW-0812">Transmembrane</keyword>
<proteinExistence type="predicted"/>
<feature type="transmembrane region" description="Helical" evidence="1">
    <location>
        <begin position="29"/>
        <end position="49"/>
    </location>
</feature>
<feature type="transmembrane region" description="Helical" evidence="1">
    <location>
        <begin position="192"/>
        <end position="211"/>
    </location>
</feature>
<dbReference type="RefSeq" id="WP_127739188.1">
    <property type="nucleotide sequence ID" value="NZ_RZTZ01000006.1"/>
</dbReference>
<organism evidence="2 3">
    <name type="scientific">Niallia taxi</name>
    <dbReference type="NCBI Taxonomy" id="2499688"/>
    <lineage>
        <taxon>Bacteria</taxon>
        <taxon>Bacillati</taxon>
        <taxon>Bacillota</taxon>
        <taxon>Bacilli</taxon>
        <taxon>Bacillales</taxon>
        <taxon>Bacillaceae</taxon>
        <taxon>Niallia</taxon>
    </lineage>
</organism>
<dbReference type="Proteomes" id="UP000288024">
    <property type="component" value="Unassembled WGS sequence"/>
</dbReference>
<evidence type="ECO:0000256" key="1">
    <source>
        <dbReference type="SAM" id="Phobius"/>
    </source>
</evidence>
<feature type="transmembrane region" description="Helical" evidence="1">
    <location>
        <begin position="169"/>
        <end position="186"/>
    </location>
</feature>
<evidence type="ECO:0000313" key="3">
    <source>
        <dbReference type="Proteomes" id="UP000288024"/>
    </source>
</evidence>
<dbReference type="EMBL" id="RZTZ01000006">
    <property type="protein sequence ID" value="RVT60717.1"/>
    <property type="molecule type" value="Genomic_DNA"/>
</dbReference>